<reference evidence="7" key="1">
    <citation type="submission" date="2013-03" db="EMBL/GenBank/DDBJ databases">
        <title>Genome sequence of Chthonomonas calidirosea, the first sequenced genome from the Armatimonadetes phylum (formally candidate division OP10).</title>
        <authorList>
            <person name="Lee K.C.Y."/>
            <person name="Morgan X.C."/>
            <person name="Dunfield P.F."/>
            <person name="Tamas I."/>
            <person name="Houghton K.M."/>
            <person name="Vyssotski M."/>
            <person name="Ryan J.L.J."/>
            <person name="Lagutin K."/>
            <person name="McDonald I.R."/>
            <person name="Stott M.B."/>
        </authorList>
    </citation>
    <scope>NUCLEOTIDE SEQUENCE [LARGE SCALE GENOMIC DNA]</scope>
    <source>
        <strain evidence="7">DSM 23976 / ICMP 18418 / T49</strain>
    </source>
</reference>
<dbReference type="STRING" id="454171.CP488_01778"/>
<name>S0EXC7_CHTCT</name>
<dbReference type="PANTHER" id="PTHR10363">
    <property type="entry name" value="BLEOMYCIN HYDROLASE"/>
    <property type="match status" value="1"/>
</dbReference>
<keyword evidence="2 4" id="KW-0378">Hydrolase</keyword>
<dbReference type="MEROPS" id="C01.086"/>
<dbReference type="InterPro" id="IPR038765">
    <property type="entry name" value="Papain-like_cys_pep_sf"/>
</dbReference>
<keyword evidence="1 4" id="KW-0645">Protease</keyword>
<keyword evidence="4 6" id="KW-0031">Aminopeptidase</keyword>
<dbReference type="InterPro" id="IPR000169">
    <property type="entry name" value="Pept_cys_AS"/>
</dbReference>
<dbReference type="GO" id="GO:0043418">
    <property type="term" value="P:homocysteine catabolic process"/>
    <property type="evidence" value="ECO:0007669"/>
    <property type="project" value="TreeGrafter"/>
</dbReference>
<keyword evidence="3 4" id="KW-0788">Thiol protease</keyword>
<dbReference type="AlphaFoldDB" id="S0EXC7"/>
<dbReference type="Proteomes" id="UP000014227">
    <property type="component" value="Chromosome I"/>
</dbReference>
<feature type="active site" evidence="5">
    <location>
        <position position="391"/>
    </location>
</feature>
<evidence type="ECO:0000256" key="3">
    <source>
        <dbReference type="ARBA" id="ARBA00022807"/>
    </source>
</evidence>
<proteinExistence type="inferred from homology"/>
<dbReference type="OrthoDB" id="1111399at2"/>
<dbReference type="Gene3D" id="3.90.70.10">
    <property type="entry name" value="Cysteine proteinases"/>
    <property type="match status" value="1"/>
</dbReference>
<dbReference type="KEGG" id="ccz:CCALI_02317"/>
<feature type="active site" evidence="5">
    <location>
        <position position="77"/>
    </location>
</feature>
<dbReference type="PIRSF" id="PIRSF005700">
    <property type="entry name" value="PepC"/>
    <property type="match status" value="1"/>
</dbReference>
<dbReference type="eggNOG" id="COG3579">
    <property type="taxonomic scope" value="Bacteria"/>
</dbReference>
<dbReference type="PANTHER" id="PTHR10363:SF2">
    <property type="entry name" value="BLEOMYCIN HYDROLASE"/>
    <property type="match status" value="1"/>
</dbReference>
<evidence type="ECO:0000256" key="1">
    <source>
        <dbReference type="ARBA" id="ARBA00022670"/>
    </source>
</evidence>
<comment type="similarity">
    <text evidence="4">Belongs to the peptidase C1 family.</text>
</comment>
<dbReference type="HOGENOM" id="CLU_038600_0_1_0"/>
<evidence type="ECO:0000313" key="6">
    <source>
        <dbReference type="EMBL" id="CCW36122.1"/>
    </source>
</evidence>
<dbReference type="EMBL" id="HF951689">
    <property type="protein sequence ID" value="CCW36122.1"/>
    <property type="molecule type" value="Genomic_DNA"/>
</dbReference>
<dbReference type="SUPFAM" id="SSF54001">
    <property type="entry name" value="Cysteine proteinases"/>
    <property type="match status" value="1"/>
</dbReference>
<accession>S0EXC7</accession>
<dbReference type="CDD" id="cd00585">
    <property type="entry name" value="Peptidase_C1B"/>
    <property type="match status" value="1"/>
</dbReference>
<evidence type="ECO:0000256" key="5">
    <source>
        <dbReference type="PIRSR" id="PIRSR005700-1"/>
    </source>
</evidence>
<gene>
    <name evidence="6" type="ORF">CCALI_02317</name>
</gene>
<dbReference type="InterPro" id="IPR004134">
    <property type="entry name" value="Peptidase_C1B"/>
</dbReference>
<keyword evidence="7" id="KW-1185">Reference proteome</keyword>
<feature type="active site" evidence="5">
    <location>
        <position position="369"/>
    </location>
</feature>
<dbReference type="PATRIC" id="fig|1303518.3.peg.2407"/>
<protein>
    <recommendedName>
        <fullName evidence="4">Aminopeptidase</fullName>
    </recommendedName>
</protein>
<dbReference type="InParanoid" id="S0EXC7"/>
<organism evidence="6 7">
    <name type="scientific">Chthonomonas calidirosea (strain DSM 23976 / ICMP 18418 / T49)</name>
    <dbReference type="NCBI Taxonomy" id="1303518"/>
    <lineage>
        <taxon>Bacteria</taxon>
        <taxon>Bacillati</taxon>
        <taxon>Armatimonadota</taxon>
        <taxon>Chthonomonadia</taxon>
        <taxon>Chthonomonadales</taxon>
        <taxon>Chthonomonadaceae</taxon>
        <taxon>Chthonomonas</taxon>
    </lineage>
</organism>
<dbReference type="PROSITE" id="PS00139">
    <property type="entry name" value="THIOL_PROTEASE_CYS"/>
    <property type="match status" value="1"/>
</dbReference>
<dbReference type="GO" id="GO:0005737">
    <property type="term" value="C:cytoplasm"/>
    <property type="evidence" value="ECO:0007669"/>
    <property type="project" value="TreeGrafter"/>
</dbReference>
<dbReference type="Pfam" id="PF03051">
    <property type="entry name" value="Peptidase_C1_2"/>
    <property type="match status" value="1"/>
</dbReference>
<dbReference type="GO" id="GO:0006508">
    <property type="term" value="P:proteolysis"/>
    <property type="evidence" value="ECO:0007669"/>
    <property type="project" value="UniProtKB-KW"/>
</dbReference>
<evidence type="ECO:0000313" key="7">
    <source>
        <dbReference type="Proteomes" id="UP000014227"/>
    </source>
</evidence>
<dbReference type="RefSeq" id="WP_016483641.1">
    <property type="nucleotide sequence ID" value="NC_021487.1"/>
</dbReference>
<dbReference type="GO" id="GO:0070005">
    <property type="term" value="F:cysteine-type aminopeptidase activity"/>
    <property type="evidence" value="ECO:0007669"/>
    <property type="project" value="InterPro"/>
</dbReference>
<evidence type="ECO:0000256" key="2">
    <source>
        <dbReference type="ARBA" id="ARBA00022801"/>
    </source>
</evidence>
<evidence type="ECO:0000256" key="4">
    <source>
        <dbReference type="PIRNR" id="PIRNR005700"/>
    </source>
</evidence>
<dbReference type="GO" id="GO:0009636">
    <property type="term" value="P:response to toxic substance"/>
    <property type="evidence" value="ECO:0007669"/>
    <property type="project" value="TreeGrafter"/>
</dbReference>
<sequence length="451" mass="52160">MAKKATSNKGPLCPEHLEQMRRDFQANPIFRMAMNAVCKTPINQVALNRHVVTRTNHTFSHMVKTGAATSQERSGRCWLFAALNTLRMTAAEQMNLEDFEFSQNHLMFWDKLEKANYFLENILKTLDEPTDGRLINWLLQSPIQDGGQWDMFVNLVHKYGLVPKSIMPETESSSNTPSMNHYITAKLREDAAELRKAHSKGAKEAKLRERKAEMMNEVYRMLCIHLGEPPQEFLWQWRDKDKVFHRDGVITPHEFMQRHVPVDLEERVCLIHCPILDYNKLYTIEYLGNVVEGHIVRYLNVELPVMKKAAISMIKDGKPVWFGCDVGKHFDRDLGLMDLELHDLESLYGVSFGMDKATRLNYGHSQMTHAMVFTGVDLDEEERPRKWRVENSWGDKGGDKGFMVMTDPWFDEYTYEVVVEKSYVEPKILKALDTKPIPLPPWHPMGSLACA</sequence>